<gene>
    <name evidence="3" type="primary">LOC120254446</name>
</gene>
<name>A0AB40AUK0_DIOCR</name>
<dbReference type="PANTHER" id="PTHR33223:SF11">
    <property type="entry name" value="ELEMENT PROTEIN, PUTATIVE-RELATED"/>
    <property type="match status" value="1"/>
</dbReference>
<keyword evidence="2" id="KW-1185">Reference proteome</keyword>
<dbReference type="Pfam" id="PF03732">
    <property type="entry name" value="Retrotrans_gag"/>
    <property type="match status" value="1"/>
</dbReference>
<proteinExistence type="predicted"/>
<sequence length="321" mass="35671">MAEPRRTLSDYETPQFTGEEFSVHAPTVPANNFEIKASTIGMVQNLIQFDGLADEDPHAHLSRFLQICSTFKINLVSDDAIRLRLFPFSLRGEAYRWLTSLAPGSITTWKEMLDKFLARYFPPSKAARLRQEIYAFRQGDSEILFEAHERFKDLLRKCPHHGFSSWMRIKMLCNGLNYATGQLIDAAAGGSLSSKTPEDAEILIEIMASNECHWSTRQKPPKAAGIYEINDNTELAAKVEALTKRFDQFVLGTSSNSGAVLSCETYGAGHATVQCPISIASDAPVETVDYVGGAPRGPGNPYGNTYNPGWKNHPNFSWGQQ</sequence>
<dbReference type="GeneID" id="120254446"/>
<accession>A0AB40AUK0</accession>
<evidence type="ECO:0000313" key="3">
    <source>
        <dbReference type="RefSeq" id="XP_039118483.1"/>
    </source>
</evidence>
<dbReference type="InterPro" id="IPR005162">
    <property type="entry name" value="Retrotrans_gag_dom"/>
</dbReference>
<dbReference type="Proteomes" id="UP001515500">
    <property type="component" value="Unplaced"/>
</dbReference>
<reference evidence="3" key="1">
    <citation type="submission" date="2025-08" db="UniProtKB">
        <authorList>
            <consortium name="RefSeq"/>
        </authorList>
    </citation>
    <scope>IDENTIFICATION</scope>
</reference>
<protein>
    <submittedName>
        <fullName evidence="3">Uncharacterized protein LOC120254446</fullName>
    </submittedName>
</protein>
<evidence type="ECO:0000259" key="1">
    <source>
        <dbReference type="Pfam" id="PF03732"/>
    </source>
</evidence>
<feature type="domain" description="Retrotransposon gag" evidence="1">
    <location>
        <begin position="84"/>
        <end position="177"/>
    </location>
</feature>
<organism evidence="2 3">
    <name type="scientific">Dioscorea cayennensis subsp. rotundata</name>
    <name type="common">White Guinea yam</name>
    <name type="synonym">Dioscorea rotundata</name>
    <dbReference type="NCBI Taxonomy" id="55577"/>
    <lineage>
        <taxon>Eukaryota</taxon>
        <taxon>Viridiplantae</taxon>
        <taxon>Streptophyta</taxon>
        <taxon>Embryophyta</taxon>
        <taxon>Tracheophyta</taxon>
        <taxon>Spermatophyta</taxon>
        <taxon>Magnoliopsida</taxon>
        <taxon>Liliopsida</taxon>
        <taxon>Dioscoreales</taxon>
        <taxon>Dioscoreaceae</taxon>
        <taxon>Dioscorea</taxon>
    </lineage>
</organism>
<dbReference type="RefSeq" id="XP_039118483.1">
    <property type="nucleotide sequence ID" value="XM_039262549.1"/>
</dbReference>
<dbReference type="PANTHER" id="PTHR33223">
    <property type="entry name" value="CCHC-TYPE DOMAIN-CONTAINING PROTEIN"/>
    <property type="match status" value="1"/>
</dbReference>
<dbReference type="AlphaFoldDB" id="A0AB40AUK0"/>
<evidence type="ECO:0000313" key="2">
    <source>
        <dbReference type="Proteomes" id="UP001515500"/>
    </source>
</evidence>